<evidence type="ECO:0000256" key="6">
    <source>
        <dbReference type="ARBA" id="ARBA00022723"/>
    </source>
</evidence>
<dbReference type="Gene3D" id="3.90.79.10">
    <property type="entry name" value="Nucleoside Triphosphate Pyrophosphohydrolase"/>
    <property type="match status" value="1"/>
</dbReference>
<comment type="cofactor">
    <cofactor evidence="1">
        <name>Mg(2+)</name>
        <dbReference type="ChEBI" id="CHEBI:18420"/>
    </cofactor>
</comment>
<evidence type="ECO:0000256" key="11">
    <source>
        <dbReference type="ARBA" id="ARBA00023235"/>
    </source>
</evidence>
<dbReference type="PROSITE" id="PS51462">
    <property type="entry name" value="NUDIX"/>
    <property type="match status" value="1"/>
</dbReference>
<dbReference type="EMBL" id="SELW01000653">
    <property type="protein sequence ID" value="TID15439.1"/>
    <property type="molecule type" value="Genomic_DNA"/>
</dbReference>
<dbReference type="Proteomes" id="UP000307173">
    <property type="component" value="Unassembled WGS sequence"/>
</dbReference>
<gene>
    <name evidence="17" type="ORF">CANINC_004404</name>
</gene>
<dbReference type="Pfam" id="PF00293">
    <property type="entry name" value="NUDIX"/>
    <property type="match status" value="1"/>
</dbReference>
<dbReference type="EC" id="5.3.3.2" evidence="4"/>
<evidence type="ECO:0000256" key="1">
    <source>
        <dbReference type="ARBA" id="ARBA00001946"/>
    </source>
</evidence>
<comment type="caution">
    <text evidence="17">The sequence shown here is derived from an EMBL/GenBank/DDBJ whole genome shotgun (WGS) entry which is preliminary data.</text>
</comment>
<dbReference type="InterPro" id="IPR021848">
    <property type="entry name" value="HODM_asu-like"/>
</dbReference>
<dbReference type="FunFam" id="3.90.79.10:FF:000012">
    <property type="entry name" value="Isopentenyl-diphosphate Delta-isomerase 1"/>
    <property type="match status" value="1"/>
</dbReference>
<dbReference type="GO" id="GO:0005737">
    <property type="term" value="C:cytoplasm"/>
    <property type="evidence" value="ECO:0007669"/>
    <property type="project" value="TreeGrafter"/>
</dbReference>
<comment type="pathway">
    <text evidence="2">Isoprenoid biosynthesis; dimethylallyl diphosphate biosynthesis; dimethylallyl diphosphate from isopentenyl diphosphate: step 1/1.</text>
</comment>
<dbReference type="SUPFAM" id="SSF55811">
    <property type="entry name" value="Nudix"/>
    <property type="match status" value="1"/>
</dbReference>
<proteinExistence type="inferred from homology"/>
<dbReference type="InterPro" id="IPR011876">
    <property type="entry name" value="IsopentenylPP_isomerase_typ1"/>
</dbReference>
<evidence type="ECO:0000313" key="18">
    <source>
        <dbReference type="Proteomes" id="UP000307173"/>
    </source>
</evidence>
<keyword evidence="6" id="KW-0479">Metal-binding</keyword>
<keyword evidence="9" id="KW-0443">Lipid metabolism</keyword>
<dbReference type="NCBIfam" id="TIGR02150">
    <property type="entry name" value="IPP_isom_1"/>
    <property type="match status" value="1"/>
</dbReference>
<evidence type="ECO:0000256" key="9">
    <source>
        <dbReference type="ARBA" id="ARBA00023098"/>
    </source>
</evidence>
<dbReference type="OrthoDB" id="510307at2759"/>
<dbReference type="GO" id="GO:0050992">
    <property type="term" value="P:dimethylallyl diphosphate biosynthetic process"/>
    <property type="evidence" value="ECO:0007669"/>
    <property type="project" value="UniProtKB-UniPathway"/>
</dbReference>
<reference evidence="17 18" key="1">
    <citation type="journal article" date="2019" name="Front. Genet.">
        <title>Whole-Genome Sequencing of the Opportunistic Yeast Pathogen Candida inconspicua Uncovers Its Hybrid Origin.</title>
        <authorList>
            <person name="Mixao V."/>
            <person name="Hansen A.P."/>
            <person name="Saus E."/>
            <person name="Boekhout T."/>
            <person name="Lass-Florl C."/>
            <person name="Gabaldon T."/>
        </authorList>
    </citation>
    <scope>NUCLEOTIDE SEQUENCE [LARGE SCALE GENOMIC DNA]</scope>
    <source>
        <strain evidence="17 18">CBS 180</strain>
    </source>
</reference>
<dbReference type="Pfam" id="PF11927">
    <property type="entry name" value="HODM_asu-like"/>
    <property type="match status" value="1"/>
</dbReference>
<accession>A0A4T0WWN2</accession>
<evidence type="ECO:0000256" key="14">
    <source>
        <dbReference type="ARBA" id="ARBA00072489"/>
    </source>
</evidence>
<dbReference type="PANTHER" id="PTHR10885:SF0">
    <property type="entry name" value="ISOPENTENYL-DIPHOSPHATE DELTA-ISOMERASE"/>
    <property type="match status" value="1"/>
</dbReference>
<dbReference type="GO" id="GO:0006694">
    <property type="term" value="P:steroid biosynthetic process"/>
    <property type="evidence" value="ECO:0007669"/>
    <property type="project" value="UniProtKB-KW"/>
</dbReference>
<feature type="domain" description="Nudix hydrolase" evidence="16">
    <location>
        <begin position="92"/>
        <end position="248"/>
    </location>
</feature>
<keyword evidence="5" id="KW-0444">Lipid biosynthesis</keyword>
<keyword evidence="8" id="KW-0752">Steroid biosynthesis</keyword>
<evidence type="ECO:0000256" key="8">
    <source>
        <dbReference type="ARBA" id="ARBA00022955"/>
    </source>
</evidence>
<comment type="catalytic activity">
    <reaction evidence="12">
        <text>isopentenyl diphosphate = dimethylallyl diphosphate</text>
        <dbReference type="Rhea" id="RHEA:23284"/>
        <dbReference type="ChEBI" id="CHEBI:57623"/>
        <dbReference type="ChEBI" id="CHEBI:128769"/>
        <dbReference type="EC" id="5.3.3.2"/>
    </reaction>
    <physiologicalReaction direction="left-to-right" evidence="12">
        <dbReference type="Rhea" id="RHEA:23285"/>
    </physiologicalReaction>
</comment>
<keyword evidence="11" id="KW-0413">Isomerase</keyword>
<keyword evidence="18" id="KW-1185">Reference proteome</keyword>
<evidence type="ECO:0000256" key="10">
    <source>
        <dbReference type="ARBA" id="ARBA00023229"/>
    </source>
</evidence>
<dbReference type="InterPro" id="IPR015797">
    <property type="entry name" value="NUDIX_hydrolase-like_dom_sf"/>
</dbReference>
<dbReference type="AlphaFoldDB" id="A0A4T0WWN2"/>
<dbReference type="STRING" id="52247.A0A4T0WWN2"/>
<evidence type="ECO:0000256" key="3">
    <source>
        <dbReference type="ARBA" id="ARBA00007579"/>
    </source>
</evidence>
<evidence type="ECO:0000256" key="5">
    <source>
        <dbReference type="ARBA" id="ARBA00022516"/>
    </source>
</evidence>
<organism evidence="17 18">
    <name type="scientific">Pichia inconspicua</name>
    <dbReference type="NCBI Taxonomy" id="52247"/>
    <lineage>
        <taxon>Eukaryota</taxon>
        <taxon>Fungi</taxon>
        <taxon>Dikarya</taxon>
        <taxon>Ascomycota</taxon>
        <taxon>Saccharomycotina</taxon>
        <taxon>Pichiomycetes</taxon>
        <taxon>Pichiales</taxon>
        <taxon>Pichiaceae</taxon>
        <taxon>Pichia</taxon>
    </lineage>
</organism>
<evidence type="ECO:0000256" key="12">
    <source>
        <dbReference type="ARBA" id="ARBA00029294"/>
    </source>
</evidence>
<evidence type="ECO:0000256" key="2">
    <source>
        <dbReference type="ARBA" id="ARBA00004826"/>
    </source>
</evidence>
<comment type="similarity">
    <text evidence="3">Belongs to the IPP isomerase type 1 family.</text>
</comment>
<dbReference type="GO" id="GO:0009240">
    <property type="term" value="P:isopentenyl diphosphate biosynthetic process"/>
    <property type="evidence" value="ECO:0007669"/>
    <property type="project" value="TreeGrafter"/>
</dbReference>
<dbReference type="UniPathway" id="UPA00059">
    <property type="reaction ID" value="UER00104"/>
</dbReference>
<evidence type="ECO:0000256" key="13">
    <source>
        <dbReference type="ARBA" id="ARBA00071307"/>
    </source>
</evidence>
<dbReference type="InterPro" id="IPR000086">
    <property type="entry name" value="NUDIX_hydrolase_dom"/>
</dbReference>
<sequence length="676" mass="77374">MSDISEYHKLVKSLKSDQIFELFPDVIPLEKASGLSSSSGSDVVDNDVLAGHDEEQIKLMAENCIVLDYNDTPIGSGTKKVCHIMENINKGLLHRAFSVFLFNNEGKLLLQQRATEKITFADMWTNTCCSHPLCVDSEMGSDKGDIKNLDNAIHGAKVAAQRKLYHELGIDPNDAPLEDFKFLTRIHYMSPSNGAWGEHEIDYILILKADPKINANMNEVRDFKYVSQDELKQMFNDSSLVFTPWFKLICESYLFNWWNDLDNLKEVKNETIDQNDSLQKSSSDSKVIRMLALGEMNTETIAVVATIAASLAMLPVVYRKLNKPRDTKPRKENKFKDPVIVPVDSSFDWKKQTPYPYRPYKKGPYKMTLAIRKLDPNDLICIEDTYLERVNLKKMIFKDFNTHGAHESGYEPLKEAYRYIFDFLLKRYPMYFKLTSDKKTIKNNITGGEVPVSPEGIEAEQLLHYINSNIEEDTLILVKNSTEVGLEDEYVLRVGISAFPAGFNPLDKINRPLTKIHDPVPGYQEKLQFSMNRFFTRLNVNEFIVRNNWSIQTHTNLCAPTGSHATKSEAKALHPQYPEDLDFNKVFFRVEKQCFTRLPKTGANLMFIRTYVTSLMELRDSLNDEEKDVLCDAIDGLQGDLGIYKKRVVWGEAAKAFIRGESDGSNPKKEKYTFVR</sequence>
<keyword evidence="10" id="KW-0414">Isoprene biosynthesis</keyword>
<protein>
    <recommendedName>
        <fullName evidence="13">Isopentenyl-diphosphate Delta-isomerase</fullName>
        <ecNumber evidence="4">5.3.3.2</ecNumber>
    </recommendedName>
    <alternativeName>
        <fullName evidence="15">Isopentenyl pyrophosphate isomerase</fullName>
    </alternativeName>
    <alternativeName>
        <fullName evidence="14">Isopentenyl-diphosphate delta-isomerase</fullName>
    </alternativeName>
</protein>
<dbReference type="PANTHER" id="PTHR10885">
    <property type="entry name" value="ISOPENTENYL-DIPHOSPHATE DELTA-ISOMERASE"/>
    <property type="match status" value="1"/>
</dbReference>
<dbReference type="CDD" id="cd02885">
    <property type="entry name" value="NUDIX_IPP_Isomerase"/>
    <property type="match status" value="1"/>
</dbReference>
<evidence type="ECO:0000259" key="16">
    <source>
        <dbReference type="PROSITE" id="PS51462"/>
    </source>
</evidence>
<keyword evidence="7" id="KW-0460">Magnesium</keyword>
<evidence type="ECO:0000256" key="15">
    <source>
        <dbReference type="ARBA" id="ARBA00083206"/>
    </source>
</evidence>
<evidence type="ECO:0000256" key="4">
    <source>
        <dbReference type="ARBA" id="ARBA00012057"/>
    </source>
</evidence>
<evidence type="ECO:0000313" key="17">
    <source>
        <dbReference type="EMBL" id="TID15439.1"/>
    </source>
</evidence>
<dbReference type="GO" id="GO:0046872">
    <property type="term" value="F:metal ion binding"/>
    <property type="evidence" value="ECO:0007669"/>
    <property type="project" value="UniProtKB-KW"/>
</dbReference>
<dbReference type="GO" id="GO:0004452">
    <property type="term" value="F:isopentenyl-diphosphate delta-isomerase activity"/>
    <property type="evidence" value="ECO:0007669"/>
    <property type="project" value="UniProtKB-EC"/>
</dbReference>
<name>A0A4T0WWN2_9ASCO</name>
<evidence type="ECO:0000256" key="7">
    <source>
        <dbReference type="ARBA" id="ARBA00022842"/>
    </source>
</evidence>